<protein>
    <submittedName>
        <fullName evidence="1">U2 protein</fullName>
    </submittedName>
</protein>
<accession>A0A0U5AU17</accession>
<sequence>MEDFKQPKLSYGEIVQMKEEQDAFWSCYHEFLRRNEDVLGEMCRRHGRKLPAYPKLPSYAPIRWVLKTKAIYDVRVDECKSCSHEEISRRDHNPIKKEGLKDLYDSGNYRYQVYYSSSCNRDKSD</sequence>
<dbReference type="EMBL" id="LC010100">
    <property type="protein sequence ID" value="BAU21079.1"/>
    <property type="molecule type" value="Genomic_DNA"/>
</dbReference>
<proteinExistence type="predicted"/>
<organism evidence="1">
    <name type="scientific">Milk vetch dwarf virus</name>
    <dbReference type="NCBI Taxonomy" id="67585"/>
    <lineage>
        <taxon>Viruses</taxon>
        <taxon>Monodnaviria</taxon>
        <taxon>Shotokuvirae</taxon>
        <taxon>Cressdnaviricota</taxon>
        <taxon>Arfiviricetes</taxon>
        <taxon>Mulpavirales</taxon>
        <taxon>Nanoviridae</taxon>
        <taxon>Nanovirus</taxon>
        <taxon>Nanovirus astragali</taxon>
    </lineage>
</organism>
<evidence type="ECO:0000313" key="1">
    <source>
        <dbReference type="EMBL" id="BAU21079.1"/>
    </source>
</evidence>
<name>A0A0U5AU17_9VIRU</name>
<reference evidence="1" key="1">
    <citation type="submission" date="2014-11" db="EMBL/GenBank/DDBJ databases">
        <title>First Report of Milk vetch dwarf virus from Bangladesh.</title>
        <authorList>
            <person name="Sano Y."/>
            <person name="Kamal M.U."/>
        </authorList>
    </citation>
    <scope>NUCLEOTIDE SEQUENCE</scope>
    <source>
        <strain evidence="1">BD1</strain>
    </source>
</reference>